<keyword evidence="3" id="KW-1185">Reference proteome</keyword>
<organism evidence="2 3">
    <name type="scientific">Cutaneotrichosporon spelunceum</name>
    <dbReference type="NCBI Taxonomy" id="1672016"/>
    <lineage>
        <taxon>Eukaryota</taxon>
        <taxon>Fungi</taxon>
        <taxon>Dikarya</taxon>
        <taxon>Basidiomycota</taxon>
        <taxon>Agaricomycotina</taxon>
        <taxon>Tremellomycetes</taxon>
        <taxon>Trichosporonales</taxon>
        <taxon>Trichosporonaceae</taxon>
        <taxon>Cutaneotrichosporon</taxon>
    </lineage>
</organism>
<feature type="region of interest" description="Disordered" evidence="1">
    <location>
        <begin position="1"/>
        <end position="69"/>
    </location>
</feature>
<evidence type="ECO:0000313" key="2">
    <source>
        <dbReference type="EMBL" id="GMK59509.1"/>
    </source>
</evidence>
<comment type="caution">
    <text evidence="2">The sequence shown here is derived from an EMBL/GenBank/DDBJ whole genome shotgun (WGS) entry which is preliminary data.</text>
</comment>
<name>A0AAD3TZP3_9TREE</name>
<dbReference type="EMBL" id="BTCM01000008">
    <property type="protein sequence ID" value="GMK59509.1"/>
    <property type="molecule type" value="Genomic_DNA"/>
</dbReference>
<dbReference type="Proteomes" id="UP001222932">
    <property type="component" value="Unassembled WGS sequence"/>
</dbReference>
<accession>A0AAD3TZP3</accession>
<sequence>MSPDASSTRRALVAPKRESAPFPQPHSVGTPRWPVAQEAQSPPAPRPHAPHRDSFAGDGGGDYLYPRLEGHGGPEASMCNPLRADSFGSFSLVTGDMGVSQLDLAFILVAWSAQHKR</sequence>
<gene>
    <name evidence="2" type="ORF">CspeluHIS016_0801150</name>
</gene>
<proteinExistence type="predicted"/>
<reference evidence="2" key="1">
    <citation type="journal article" date="2023" name="BMC Genomics">
        <title>Chromosome-level genome assemblies of Cutaneotrichosporon spp. (Trichosporonales, Basidiomycota) reveal imbalanced evolution between nucleotide sequences and chromosome synteny.</title>
        <authorList>
            <person name="Kobayashi Y."/>
            <person name="Kayamori A."/>
            <person name="Aoki K."/>
            <person name="Shiwa Y."/>
            <person name="Matsutani M."/>
            <person name="Fujita N."/>
            <person name="Sugita T."/>
            <person name="Iwasaki W."/>
            <person name="Tanaka N."/>
            <person name="Takashima M."/>
        </authorList>
    </citation>
    <scope>NUCLEOTIDE SEQUENCE</scope>
    <source>
        <strain evidence="2">HIS016</strain>
    </source>
</reference>
<evidence type="ECO:0000313" key="3">
    <source>
        <dbReference type="Proteomes" id="UP001222932"/>
    </source>
</evidence>
<protein>
    <submittedName>
        <fullName evidence="2">Uncharacterized protein</fullName>
    </submittedName>
</protein>
<reference evidence="2" key="2">
    <citation type="submission" date="2023-06" db="EMBL/GenBank/DDBJ databases">
        <authorList>
            <person name="Kobayashi Y."/>
            <person name="Kayamori A."/>
            <person name="Aoki K."/>
            <person name="Shiwa Y."/>
            <person name="Fujita N."/>
            <person name="Sugita T."/>
            <person name="Iwasaki W."/>
            <person name="Tanaka N."/>
            <person name="Takashima M."/>
        </authorList>
    </citation>
    <scope>NUCLEOTIDE SEQUENCE</scope>
    <source>
        <strain evidence="2">HIS016</strain>
    </source>
</reference>
<evidence type="ECO:0000256" key="1">
    <source>
        <dbReference type="SAM" id="MobiDB-lite"/>
    </source>
</evidence>
<dbReference type="AlphaFoldDB" id="A0AAD3TZP3"/>